<dbReference type="PANTHER" id="PTHR23032:SF20">
    <property type="entry name" value="ENDOSOMAL TARGETING BRO1-LIKE DOMAIN-CONTAINING PROTEIN"/>
    <property type="match status" value="1"/>
</dbReference>
<dbReference type="InterPro" id="IPR004328">
    <property type="entry name" value="BRO1_dom"/>
</dbReference>
<comment type="caution">
    <text evidence="3">The sequence shown here is derived from an EMBL/GenBank/DDBJ whole genome shotgun (WGS) entry which is preliminary data.</text>
</comment>
<sequence>MLQQQFSDPVKLKTNKIIFEDIFIARDSGTLEQLKELSSKRRMIEESINERSSITMAVAREMSGGSTLQCEQDIQKLEKYLPLLENFIYQVNMVSDGPRMLQWTSELRISWSSALTSSSFFSFLGQKFFQVDSLLFELSMMLFLNGALLREWAFELLSKDLVQSATLFRRAAGVYHHLANEVLPSLQPALPPERPPEVTASMCSVVSLLCLAEAQAVIIRKSEEKGNTQSLLAKLHYGVVQMLDEAIVILQSVTEDRKNISVRFVEYLSFCKVMHELRDHVYRAQNLKTDGQIGVAIGVLRKALVTAQMNLPGNEPWRLVLNQEADKLTGLLEKFEHENDFVWHDKIPTQLEFPLPEGKRIVKFIPYHPQRWERALSFKI</sequence>
<evidence type="ECO:0000313" key="3">
    <source>
        <dbReference type="EMBL" id="KAK1389954.1"/>
    </source>
</evidence>
<dbReference type="InterPro" id="IPR038898">
    <property type="entry name" value="BROX"/>
</dbReference>
<proteinExistence type="inferred from homology"/>
<keyword evidence="4" id="KW-1185">Reference proteome</keyword>
<reference evidence="3" key="1">
    <citation type="submission" date="2023-02" db="EMBL/GenBank/DDBJ databases">
        <title>Genome of toxic invasive species Heracleum sosnowskyi carries increased number of genes despite the absence of recent whole-genome duplications.</title>
        <authorList>
            <person name="Schelkunov M."/>
            <person name="Shtratnikova V."/>
            <person name="Makarenko M."/>
            <person name="Klepikova A."/>
            <person name="Omelchenko D."/>
            <person name="Novikova G."/>
            <person name="Obukhova E."/>
            <person name="Bogdanov V."/>
            <person name="Penin A."/>
            <person name="Logacheva M."/>
        </authorList>
    </citation>
    <scope>NUCLEOTIDE SEQUENCE</scope>
    <source>
        <strain evidence="3">Hsosn_3</strain>
        <tissue evidence="3">Leaf</tissue>
    </source>
</reference>
<evidence type="ECO:0000259" key="2">
    <source>
        <dbReference type="PROSITE" id="PS51180"/>
    </source>
</evidence>
<dbReference type="Gene3D" id="1.25.40.280">
    <property type="entry name" value="alix/aip1 like domains"/>
    <property type="match status" value="1"/>
</dbReference>
<dbReference type="PANTHER" id="PTHR23032">
    <property type="entry name" value="BRO1 DOMAIN-CONTAINING PROTEIN BROX"/>
    <property type="match status" value="1"/>
</dbReference>
<evidence type="ECO:0000256" key="1">
    <source>
        <dbReference type="ARBA" id="ARBA00008901"/>
    </source>
</evidence>
<dbReference type="CDD" id="cd09247">
    <property type="entry name" value="BRO1_Alix_like_2"/>
    <property type="match status" value="1"/>
</dbReference>
<dbReference type="Proteomes" id="UP001237642">
    <property type="component" value="Unassembled WGS sequence"/>
</dbReference>
<feature type="domain" description="BRO1" evidence="2">
    <location>
        <begin position="1"/>
        <end position="380"/>
    </location>
</feature>
<accession>A0AAD8IRU7</accession>
<comment type="similarity">
    <text evidence="1">Belongs to the BROX family.</text>
</comment>
<dbReference type="SMART" id="SM01041">
    <property type="entry name" value="BRO1"/>
    <property type="match status" value="1"/>
</dbReference>
<reference evidence="3" key="2">
    <citation type="submission" date="2023-05" db="EMBL/GenBank/DDBJ databases">
        <authorList>
            <person name="Schelkunov M.I."/>
        </authorList>
    </citation>
    <scope>NUCLEOTIDE SEQUENCE</scope>
    <source>
        <strain evidence="3">Hsosn_3</strain>
        <tissue evidence="3">Leaf</tissue>
    </source>
</reference>
<protein>
    <submittedName>
        <fullName evidence="3">BRO1 domain-containing protein</fullName>
    </submittedName>
</protein>
<dbReference type="AlphaFoldDB" id="A0AAD8IRU7"/>
<dbReference type="EMBL" id="JAUIZM010000004">
    <property type="protein sequence ID" value="KAK1389954.1"/>
    <property type="molecule type" value="Genomic_DNA"/>
</dbReference>
<dbReference type="PROSITE" id="PS51180">
    <property type="entry name" value="BRO1"/>
    <property type="match status" value="1"/>
</dbReference>
<evidence type="ECO:0000313" key="4">
    <source>
        <dbReference type="Proteomes" id="UP001237642"/>
    </source>
</evidence>
<name>A0AAD8IRU7_9APIA</name>
<organism evidence="3 4">
    <name type="scientific">Heracleum sosnowskyi</name>
    <dbReference type="NCBI Taxonomy" id="360622"/>
    <lineage>
        <taxon>Eukaryota</taxon>
        <taxon>Viridiplantae</taxon>
        <taxon>Streptophyta</taxon>
        <taxon>Embryophyta</taxon>
        <taxon>Tracheophyta</taxon>
        <taxon>Spermatophyta</taxon>
        <taxon>Magnoliopsida</taxon>
        <taxon>eudicotyledons</taxon>
        <taxon>Gunneridae</taxon>
        <taxon>Pentapetalae</taxon>
        <taxon>asterids</taxon>
        <taxon>campanulids</taxon>
        <taxon>Apiales</taxon>
        <taxon>Apiaceae</taxon>
        <taxon>Apioideae</taxon>
        <taxon>apioid superclade</taxon>
        <taxon>Tordylieae</taxon>
        <taxon>Tordyliinae</taxon>
        <taxon>Heracleum</taxon>
    </lineage>
</organism>
<gene>
    <name evidence="3" type="ORF">POM88_018132</name>
</gene>
<dbReference type="Pfam" id="PF03097">
    <property type="entry name" value="BRO1"/>
    <property type="match status" value="1"/>
</dbReference>
<dbReference type="InterPro" id="IPR038499">
    <property type="entry name" value="BRO1_sf"/>
</dbReference>